<dbReference type="Pfam" id="PF01047">
    <property type="entry name" value="MarR"/>
    <property type="match status" value="1"/>
</dbReference>
<dbReference type="InterPro" id="IPR036390">
    <property type="entry name" value="WH_DNA-bd_sf"/>
</dbReference>
<dbReference type="InterPro" id="IPR036388">
    <property type="entry name" value="WH-like_DNA-bd_sf"/>
</dbReference>
<evidence type="ECO:0000313" key="2">
    <source>
        <dbReference type="EMBL" id="MBB6124915.1"/>
    </source>
</evidence>
<evidence type="ECO:0000313" key="3">
    <source>
        <dbReference type="Proteomes" id="UP000552700"/>
    </source>
</evidence>
<reference evidence="2 3" key="1">
    <citation type="submission" date="2020-08" db="EMBL/GenBank/DDBJ databases">
        <title>Genomic Encyclopedia of Type Strains, Phase IV (KMG-IV): sequencing the most valuable type-strain genomes for metagenomic binning, comparative biology and taxonomic classification.</title>
        <authorList>
            <person name="Goeker M."/>
        </authorList>
    </citation>
    <scope>NUCLEOTIDE SEQUENCE [LARGE SCALE GENOMIC DNA]</scope>
    <source>
        <strain evidence="2 3">DSM 102255</strain>
    </source>
</reference>
<dbReference type="EMBL" id="JACIJP010000004">
    <property type="protein sequence ID" value="MBB6124915.1"/>
    <property type="molecule type" value="Genomic_DNA"/>
</dbReference>
<feature type="domain" description="HTH marR-type" evidence="1">
    <location>
        <begin position="2"/>
        <end position="47"/>
    </location>
</feature>
<organism evidence="2 3">
    <name type="scientific">Sphingobium subterraneum</name>
    <dbReference type="NCBI Taxonomy" id="627688"/>
    <lineage>
        <taxon>Bacteria</taxon>
        <taxon>Pseudomonadati</taxon>
        <taxon>Pseudomonadota</taxon>
        <taxon>Alphaproteobacteria</taxon>
        <taxon>Sphingomonadales</taxon>
        <taxon>Sphingomonadaceae</taxon>
        <taxon>Sphingobium</taxon>
    </lineage>
</organism>
<sequence>MTVTQFAILRHLDRFGKLPLSRLAEAMVMDRTSLYRALAPLEREGWVIISSAGQRTKVATLSANGKVAMSNATGQWEYAQNAMLTAIGADEWRDLAVALGGIVSASQALPA</sequence>
<keyword evidence="2" id="KW-0238">DNA-binding</keyword>
<protein>
    <submittedName>
        <fullName evidence="2">DNA-binding MarR family transcriptional regulator</fullName>
    </submittedName>
</protein>
<dbReference type="InterPro" id="IPR000835">
    <property type="entry name" value="HTH_MarR-typ"/>
</dbReference>
<name>A0A841J8S1_9SPHN</name>
<proteinExistence type="predicted"/>
<dbReference type="AlphaFoldDB" id="A0A841J8S1"/>
<keyword evidence="3" id="KW-1185">Reference proteome</keyword>
<evidence type="ECO:0000259" key="1">
    <source>
        <dbReference type="Pfam" id="PF01047"/>
    </source>
</evidence>
<dbReference type="Gene3D" id="1.10.10.10">
    <property type="entry name" value="Winged helix-like DNA-binding domain superfamily/Winged helix DNA-binding domain"/>
    <property type="match status" value="1"/>
</dbReference>
<gene>
    <name evidence="2" type="ORF">FHS92_002668</name>
</gene>
<dbReference type="GO" id="GO:0003677">
    <property type="term" value="F:DNA binding"/>
    <property type="evidence" value="ECO:0007669"/>
    <property type="project" value="UniProtKB-KW"/>
</dbReference>
<dbReference type="SUPFAM" id="SSF46785">
    <property type="entry name" value="Winged helix' DNA-binding domain"/>
    <property type="match status" value="1"/>
</dbReference>
<accession>A0A841J8S1</accession>
<dbReference type="GO" id="GO:0003700">
    <property type="term" value="F:DNA-binding transcription factor activity"/>
    <property type="evidence" value="ECO:0007669"/>
    <property type="project" value="InterPro"/>
</dbReference>
<dbReference type="Proteomes" id="UP000552700">
    <property type="component" value="Unassembled WGS sequence"/>
</dbReference>
<dbReference type="RefSeq" id="WP_184081207.1">
    <property type="nucleotide sequence ID" value="NZ_JACIJP010000004.1"/>
</dbReference>
<comment type="caution">
    <text evidence="2">The sequence shown here is derived from an EMBL/GenBank/DDBJ whole genome shotgun (WGS) entry which is preliminary data.</text>
</comment>